<gene>
    <name evidence="2" type="ORF">CFX1CAM_0596</name>
</gene>
<sequence length="138" mass="15629">MMSVKRNSLHIAEMIYCLAFLLYLIGSSLTHIENGTELTLWLMSFAVVLTAIVTLFPLAGIKWLQLAPQGSRAGFWAAMLLQGASWLSFGGAMFLRLRRALGPFHMWITLTTLLWAAWLLIFIYSRHAYATPPAKRRQ</sequence>
<feature type="transmembrane region" description="Helical" evidence="1">
    <location>
        <begin position="107"/>
        <end position="129"/>
    </location>
</feature>
<organism evidence="2 3">
    <name type="scientific">Candidatus Brevifilum fermentans</name>
    <dbReference type="NCBI Taxonomy" id="1986204"/>
    <lineage>
        <taxon>Bacteria</taxon>
        <taxon>Bacillati</taxon>
        <taxon>Chloroflexota</taxon>
        <taxon>Anaerolineae</taxon>
        <taxon>Anaerolineales</taxon>
        <taxon>Anaerolineaceae</taxon>
        <taxon>Candidatus Brevifilum</taxon>
    </lineage>
</organism>
<dbReference type="EMBL" id="LT859958">
    <property type="protein sequence ID" value="SMX53662.1"/>
    <property type="molecule type" value="Genomic_DNA"/>
</dbReference>
<keyword evidence="1" id="KW-0812">Transmembrane</keyword>
<accession>A0A1Y6K1U0</accession>
<feature type="transmembrane region" description="Helical" evidence="1">
    <location>
        <begin position="38"/>
        <end position="61"/>
    </location>
</feature>
<dbReference type="AlphaFoldDB" id="A0A1Y6K1U0"/>
<evidence type="ECO:0000256" key="1">
    <source>
        <dbReference type="SAM" id="Phobius"/>
    </source>
</evidence>
<keyword evidence="1" id="KW-1133">Transmembrane helix</keyword>
<proteinExistence type="predicted"/>
<reference evidence="3" key="1">
    <citation type="submission" date="2017-05" db="EMBL/GenBank/DDBJ databases">
        <authorList>
            <person name="Kirkegaard R."/>
            <person name="Mcilroy J S."/>
        </authorList>
    </citation>
    <scope>NUCLEOTIDE SEQUENCE [LARGE SCALE GENOMIC DNA]</scope>
</reference>
<evidence type="ECO:0000313" key="3">
    <source>
        <dbReference type="Proteomes" id="UP000195514"/>
    </source>
</evidence>
<evidence type="ECO:0000313" key="2">
    <source>
        <dbReference type="EMBL" id="SMX53662.1"/>
    </source>
</evidence>
<feature type="transmembrane region" description="Helical" evidence="1">
    <location>
        <begin position="73"/>
        <end position="95"/>
    </location>
</feature>
<protein>
    <submittedName>
        <fullName evidence="2">Uncharacterized protein</fullName>
    </submittedName>
</protein>
<name>A0A1Y6K1U0_9CHLR</name>
<keyword evidence="3" id="KW-1185">Reference proteome</keyword>
<keyword evidence="1" id="KW-0472">Membrane</keyword>
<dbReference type="Proteomes" id="UP000195514">
    <property type="component" value="Chromosome I"/>
</dbReference>
<dbReference type="KEGG" id="abat:CFX1CAM_0596"/>
<feature type="transmembrane region" description="Helical" evidence="1">
    <location>
        <begin position="12"/>
        <end position="32"/>
    </location>
</feature>